<dbReference type="EMBL" id="BPLR01010716">
    <property type="protein sequence ID" value="GIY41474.1"/>
    <property type="molecule type" value="Genomic_DNA"/>
</dbReference>
<evidence type="ECO:0000313" key="2">
    <source>
        <dbReference type="Proteomes" id="UP001054945"/>
    </source>
</evidence>
<dbReference type="AlphaFoldDB" id="A0AAV4T6Y1"/>
<name>A0AAV4T6Y1_CAEEX</name>
<reference evidence="1 2" key="1">
    <citation type="submission" date="2021-06" db="EMBL/GenBank/DDBJ databases">
        <title>Caerostris extrusa draft genome.</title>
        <authorList>
            <person name="Kono N."/>
            <person name="Arakawa K."/>
        </authorList>
    </citation>
    <scope>NUCLEOTIDE SEQUENCE [LARGE SCALE GENOMIC DNA]</scope>
</reference>
<evidence type="ECO:0000313" key="1">
    <source>
        <dbReference type="EMBL" id="GIY41474.1"/>
    </source>
</evidence>
<comment type="caution">
    <text evidence="1">The sequence shown here is derived from an EMBL/GenBank/DDBJ whole genome shotgun (WGS) entry which is preliminary data.</text>
</comment>
<gene>
    <name evidence="1" type="ORF">CEXT_74711</name>
</gene>
<keyword evidence="2" id="KW-1185">Reference proteome</keyword>
<sequence length="109" mass="11822">MGQGSAAAKLAGSVKERTVKESLSLSKNNFLFKENKFQGENGDETANMTSRITCPLDTGVVSLPAMQRTRADAGIDATHSLSPHNERSLYIDIRAIDCSRLRIGKQSPN</sequence>
<organism evidence="1 2">
    <name type="scientific">Caerostris extrusa</name>
    <name type="common">Bark spider</name>
    <name type="synonym">Caerostris bankana</name>
    <dbReference type="NCBI Taxonomy" id="172846"/>
    <lineage>
        <taxon>Eukaryota</taxon>
        <taxon>Metazoa</taxon>
        <taxon>Ecdysozoa</taxon>
        <taxon>Arthropoda</taxon>
        <taxon>Chelicerata</taxon>
        <taxon>Arachnida</taxon>
        <taxon>Araneae</taxon>
        <taxon>Araneomorphae</taxon>
        <taxon>Entelegynae</taxon>
        <taxon>Araneoidea</taxon>
        <taxon>Araneidae</taxon>
        <taxon>Caerostris</taxon>
    </lineage>
</organism>
<proteinExistence type="predicted"/>
<protein>
    <submittedName>
        <fullName evidence="1">Uncharacterized protein</fullName>
    </submittedName>
</protein>
<dbReference type="Proteomes" id="UP001054945">
    <property type="component" value="Unassembled WGS sequence"/>
</dbReference>
<accession>A0AAV4T6Y1</accession>